<evidence type="ECO:0000256" key="2">
    <source>
        <dbReference type="ARBA" id="ARBA00023015"/>
    </source>
</evidence>
<dbReference type="Pfam" id="PF00126">
    <property type="entry name" value="HTH_1"/>
    <property type="match status" value="1"/>
</dbReference>
<name>A0A4R3J9N5_9PROT</name>
<dbReference type="OrthoDB" id="9812435at2"/>
<dbReference type="InterPro" id="IPR000847">
    <property type="entry name" value="LysR_HTH_N"/>
</dbReference>
<comment type="caution">
    <text evidence="6">The sequence shown here is derived from an EMBL/GenBank/DDBJ whole genome shotgun (WGS) entry which is preliminary data.</text>
</comment>
<dbReference type="PANTHER" id="PTHR30537:SF5">
    <property type="entry name" value="HTH-TYPE TRANSCRIPTIONAL ACTIVATOR TTDR-RELATED"/>
    <property type="match status" value="1"/>
</dbReference>
<protein>
    <submittedName>
        <fullName evidence="6">LysR family transcriptional regulator</fullName>
    </submittedName>
</protein>
<evidence type="ECO:0000256" key="3">
    <source>
        <dbReference type="ARBA" id="ARBA00023125"/>
    </source>
</evidence>
<gene>
    <name evidence="6" type="ORF">EDD55_108100</name>
</gene>
<dbReference type="Proteomes" id="UP000295304">
    <property type="component" value="Unassembled WGS sequence"/>
</dbReference>
<dbReference type="InterPro" id="IPR036388">
    <property type="entry name" value="WH-like_DNA-bd_sf"/>
</dbReference>
<dbReference type="GO" id="GO:0006351">
    <property type="term" value="P:DNA-templated transcription"/>
    <property type="evidence" value="ECO:0007669"/>
    <property type="project" value="TreeGrafter"/>
</dbReference>
<keyword evidence="3" id="KW-0238">DNA-binding</keyword>
<comment type="similarity">
    <text evidence="1">Belongs to the LysR transcriptional regulatory family.</text>
</comment>
<dbReference type="Gene3D" id="1.10.10.10">
    <property type="entry name" value="Winged helix-like DNA-binding domain superfamily/Winged helix DNA-binding domain"/>
    <property type="match status" value="1"/>
</dbReference>
<sequence>MLDLRDISLFVAAAALGNLSAAGRRVGMSAATASRRLAAFEDVLGTRLLYRTTRSIALTADGEVFLRHAQRILKEMETARESLSAYRDTPRGTLRITAPISFGQAHIAPALPDFLSLYPDVNIDLILSESLLDLVDEGIDVAVRIAALADSRMMSRKLSGVRRVVCAAPSYLERRGRPLCLEDLKAHNCLVSSGRETWAFTRHGVRENVVVRGNVRSNDGVVVRDLALRGLGIVLRALWDVGPYLASGELKAVLPQYETATRADVWAVYPGGARPSPKVRAFIDYLTRRFGPVPYWEKNVPPDVGPEA</sequence>
<evidence type="ECO:0000313" key="6">
    <source>
        <dbReference type="EMBL" id="TCS61300.1"/>
    </source>
</evidence>
<dbReference type="GO" id="GO:0003700">
    <property type="term" value="F:DNA-binding transcription factor activity"/>
    <property type="evidence" value="ECO:0007669"/>
    <property type="project" value="InterPro"/>
</dbReference>
<dbReference type="InterPro" id="IPR036390">
    <property type="entry name" value="WH_DNA-bd_sf"/>
</dbReference>
<dbReference type="SUPFAM" id="SSF53850">
    <property type="entry name" value="Periplasmic binding protein-like II"/>
    <property type="match status" value="1"/>
</dbReference>
<dbReference type="InterPro" id="IPR058163">
    <property type="entry name" value="LysR-type_TF_proteobact-type"/>
</dbReference>
<dbReference type="FunFam" id="1.10.10.10:FF:000001">
    <property type="entry name" value="LysR family transcriptional regulator"/>
    <property type="match status" value="1"/>
</dbReference>
<keyword evidence="2" id="KW-0805">Transcription regulation</keyword>
<dbReference type="FunFam" id="3.40.190.290:FF:000001">
    <property type="entry name" value="Transcriptional regulator, LysR family"/>
    <property type="match status" value="1"/>
</dbReference>
<keyword evidence="4" id="KW-0804">Transcription</keyword>
<evidence type="ECO:0000259" key="5">
    <source>
        <dbReference type="PROSITE" id="PS50931"/>
    </source>
</evidence>
<dbReference type="PANTHER" id="PTHR30537">
    <property type="entry name" value="HTH-TYPE TRANSCRIPTIONAL REGULATOR"/>
    <property type="match status" value="1"/>
</dbReference>
<dbReference type="GO" id="GO:0043565">
    <property type="term" value="F:sequence-specific DNA binding"/>
    <property type="evidence" value="ECO:0007669"/>
    <property type="project" value="TreeGrafter"/>
</dbReference>
<dbReference type="EMBL" id="SLZW01000008">
    <property type="protein sequence ID" value="TCS61300.1"/>
    <property type="molecule type" value="Genomic_DNA"/>
</dbReference>
<dbReference type="Pfam" id="PF03466">
    <property type="entry name" value="LysR_substrate"/>
    <property type="match status" value="1"/>
</dbReference>
<accession>A0A4R3J9N5</accession>
<reference evidence="6 7" key="1">
    <citation type="submission" date="2019-03" db="EMBL/GenBank/DDBJ databases">
        <title>Genomic Encyclopedia of Type Strains, Phase IV (KMG-IV): sequencing the most valuable type-strain genomes for metagenomic binning, comparative biology and taxonomic classification.</title>
        <authorList>
            <person name="Goeker M."/>
        </authorList>
    </citation>
    <scope>NUCLEOTIDE SEQUENCE [LARGE SCALE GENOMIC DNA]</scope>
    <source>
        <strain evidence="6 7">DSM 101688</strain>
    </source>
</reference>
<dbReference type="RefSeq" id="WP_132939596.1">
    <property type="nucleotide sequence ID" value="NZ_CP119676.1"/>
</dbReference>
<evidence type="ECO:0000256" key="4">
    <source>
        <dbReference type="ARBA" id="ARBA00023163"/>
    </source>
</evidence>
<dbReference type="PROSITE" id="PS50931">
    <property type="entry name" value="HTH_LYSR"/>
    <property type="match status" value="1"/>
</dbReference>
<dbReference type="CDD" id="cd08422">
    <property type="entry name" value="PBP2_CrgA_like"/>
    <property type="match status" value="1"/>
</dbReference>
<keyword evidence="7" id="KW-1185">Reference proteome</keyword>
<proteinExistence type="inferred from homology"/>
<evidence type="ECO:0000313" key="7">
    <source>
        <dbReference type="Proteomes" id="UP000295304"/>
    </source>
</evidence>
<dbReference type="InterPro" id="IPR005119">
    <property type="entry name" value="LysR_subst-bd"/>
</dbReference>
<dbReference type="AlphaFoldDB" id="A0A4R3J9N5"/>
<evidence type="ECO:0000256" key="1">
    <source>
        <dbReference type="ARBA" id="ARBA00009437"/>
    </source>
</evidence>
<dbReference type="Gene3D" id="3.40.190.290">
    <property type="match status" value="1"/>
</dbReference>
<dbReference type="SUPFAM" id="SSF46785">
    <property type="entry name" value="Winged helix' DNA-binding domain"/>
    <property type="match status" value="1"/>
</dbReference>
<feature type="domain" description="HTH lysR-type" evidence="5">
    <location>
        <begin position="2"/>
        <end position="59"/>
    </location>
</feature>
<organism evidence="6 7">
    <name type="scientific">Varunaivibrio sulfuroxidans</name>
    <dbReference type="NCBI Taxonomy" id="1773489"/>
    <lineage>
        <taxon>Bacteria</taxon>
        <taxon>Pseudomonadati</taxon>
        <taxon>Pseudomonadota</taxon>
        <taxon>Alphaproteobacteria</taxon>
        <taxon>Rhodospirillales</taxon>
        <taxon>Magnetovibrionaceae</taxon>
        <taxon>Varunaivibrio</taxon>
    </lineage>
</organism>